<dbReference type="InterPro" id="IPR002925">
    <property type="entry name" value="Dienelactn_hydro"/>
</dbReference>
<keyword evidence="2" id="KW-0378">Hydrolase</keyword>
<dbReference type="Pfam" id="PF01738">
    <property type="entry name" value="DLH"/>
    <property type="match status" value="1"/>
</dbReference>
<dbReference type="Proteomes" id="UP000027730">
    <property type="component" value="Unassembled WGS sequence"/>
</dbReference>
<feature type="domain" description="Dienelactone hydrolase" evidence="1">
    <location>
        <begin position="35"/>
        <end position="253"/>
    </location>
</feature>
<organism evidence="2 3">
    <name type="scientific">Aureobasidium namibiae CBS 147.97</name>
    <dbReference type="NCBI Taxonomy" id="1043004"/>
    <lineage>
        <taxon>Eukaryota</taxon>
        <taxon>Fungi</taxon>
        <taxon>Dikarya</taxon>
        <taxon>Ascomycota</taxon>
        <taxon>Pezizomycotina</taxon>
        <taxon>Dothideomycetes</taxon>
        <taxon>Dothideomycetidae</taxon>
        <taxon>Dothideales</taxon>
        <taxon>Saccotheciaceae</taxon>
        <taxon>Aureobasidium</taxon>
    </lineage>
</organism>
<protein>
    <submittedName>
        <fullName evidence="2">Dienelactone hydrolase</fullName>
    </submittedName>
</protein>
<name>A0A074XKV2_9PEZI</name>
<reference evidence="2 3" key="1">
    <citation type="journal article" date="2014" name="BMC Genomics">
        <title>Genome sequencing of four Aureobasidium pullulans varieties: biotechnological potential, stress tolerance, and description of new species.</title>
        <authorList>
            <person name="Gostin Ar C."/>
            <person name="Ohm R.A."/>
            <person name="Kogej T."/>
            <person name="Sonjak S."/>
            <person name="Turk M."/>
            <person name="Zajc J."/>
            <person name="Zalar P."/>
            <person name="Grube M."/>
            <person name="Sun H."/>
            <person name="Han J."/>
            <person name="Sharma A."/>
            <person name="Chiniquy J."/>
            <person name="Ngan C.Y."/>
            <person name="Lipzen A."/>
            <person name="Barry K."/>
            <person name="Grigoriev I.V."/>
            <person name="Gunde-Cimerman N."/>
        </authorList>
    </citation>
    <scope>NUCLEOTIDE SEQUENCE [LARGE SCALE GENOMIC DNA]</scope>
    <source>
        <strain evidence="2 3">CBS 147.97</strain>
    </source>
</reference>
<evidence type="ECO:0000313" key="3">
    <source>
        <dbReference type="Proteomes" id="UP000027730"/>
    </source>
</evidence>
<dbReference type="STRING" id="1043004.A0A074XKV2"/>
<dbReference type="SUPFAM" id="SSF53474">
    <property type="entry name" value="alpha/beta-Hydrolases"/>
    <property type="match status" value="1"/>
</dbReference>
<accession>A0A074XKV2</accession>
<dbReference type="AlphaFoldDB" id="A0A074XKV2"/>
<dbReference type="Gene3D" id="3.40.50.1820">
    <property type="entry name" value="alpha/beta hydrolase"/>
    <property type="match status" value="1"/>
</dbReference>
<dbReference type="GeneID" id="25414811"/>
<dbReference type="PANTHER" id="PTHR17630">
    <property type="entry name" value="DIENELACTONE HYDROLASE"/>
    <property type="match status" value="1"/>
</dbReference>
<dbReference type="InterPro" id="IPR029058">
    <property type="entry name" value="AB_hydrolase_fold"/>
</dbReference>
<dbReference type="GO" id="GO:0016787">
    <property type="term" value="F:hydrolase activity"/>
    <property type="evidence" value="ECO:0007669"/>
    <property type="project" value="UniProtKB-KW"/>
</dbReference>
<sequence length="260" mass="28554">MDPVLAKPTSACCLTDGSSYQSNDPESKLQQLGGIETYVSQPVAPNANGNILLFFPDAFGLCAKNYLLMDRFAALGYLVLGVDYFMGDSVLKHTANPLNDPTFDLKAWSLKHLRASEEIAEKWITEVSSKYGSVEGVKFACVGYCWGGRFVCQQLSKNGICSVGAMAHPSFMNESHVSGVNAPLYIAAPSTDSLFMPEQRARALEILSNNEQKFNMQIISGVSHGFATRSHPDDPYAESASKAAFKSFTEWFDFWLSKQD</sequence>
<evidence type="ECO:0000313" key="2">
    <source>
        <dbReference type="EMBL" id="KEQ75196.1"/>
    </source>
</evidence>
<dbReference type="PANTHER" id="PTHR17630:SF44">
    <property type="entry name" value="PROTEIN AIM2"/>
    <property type="match status" value="1"/>
</dbReference>
<dbReference type="RefSeq" id="XP_013429726.1">
    <property type="nucleotide sequence ID" value="XM_013574272.1"/>
</dbReference>
<dbReference type="HOGENOM" id="CLU_054590_2_1_1"/>
<evidence type="ECO:0000259" key="1">
    <source>
        <dbReference type="Pfam" id="PF01738"/>
    </source>
</evidence>
<dbReference type="EMBL" id="KL584705">
    <property type="protein sequence ID" value="KEQ75196.1"/>
    <property type="molecule type" value="Genomic_DNA"/>
</dbReference>
<gene>
    <name evidence="2" type="ORF">M436DRAFT_70728</name>
</gene>
<proteinExistence type="predicted"/>
<keyword evidence="3" id="KW-1185">Reference proteome</keyword>
<dbReference type="OrthoDB" id="1393670at2759"/>